<evidence type="ECO:0000259" key="1">
    <source>
        <dbReference type="PROSITE" id="PS50053"/>
    </source>
</evidence>
<proteinExistence type="predicted"/>
<reference evidence="2" key="1">
    <citation type="submission" date="2020-01" db="EMBL/GenBank/DDBJ databases">
        <title>Development of genomics and gene disruption for Polysphondylium violaceum indicates a role for the polyketide synthase stlB in stalk morphogenesis.</title>
        <authorList>
            <person name="Narita B."/>
            <person name="Kawabe Y."/>
            <person name="Kin K."/>
            <person name="Saito T."/>
            <person name="Gibbs R."/>
            <person name="Kuspa A."/>
            <person name="Muzny D."/>
            <person name="Queller D."/>
            <person name="Richards S."/>
            <person name="Strassman J."/>
            <person name="Sucgang R."/>
            <person name="Worley K."/>
            <person name="Schaap P."/>
        </authorList>
    </citation>
    <scope>NUCLEOTIDE SEQUENCE</scope>
    <source>
        <strain evidence="2">QSvi11</strain>
    </source>
</reference>
<dbReference type="PROSITE" id="PS50053">
    <property type="entry name" value="UBIQUITIN_2"/>
    <property type="match status" value="1"/>
</dbReference>
<evidence type="ECO:0000313" key="2">
    <source>
        <dbReference type="EMBL" id="KAF2068706.1"/>
    </source>
</evidence>
<dbReference type="InterPro" id="IPR000626">
    <property type="entry name" value="Ubiquitin-like_dom"/>
</dbReference>
<keyword evidence="3" id="KW-1185">Reference proteome</keyword>
<accession>A0A8J4PM43</accession>
<dbReference type="Gene3D" id="3.10.20.90">
    <property type="entry name" value="Phosphatidylinositol 3-kinase Catalytic Subunit, Chain A, domain 1"/>
    <property type="match status" value="1"/>
</dbReference>
<evidence type="ECO:0000313" key="3">
    <source>
        <dbReference type="Proteomes" id="UP000695562"/>
    </source>
</evidence>
<name>A0A8J4PM43_9MYCE</name>
<dbReference type="Proteomes" id="UP000695562">
    <property type="component" value="Unassembled WGS sequence"/>
</dbReference>
<dbReference type="AlphaFoldDB" id="A0A8J4PM43"/>
<gene>
    <name evidence="2" type="ORF">CYY_009974</name>
</gene>
<dbReference type="SUPFAM" id="SSF54236">
    <property type="entry name" value="Ubiquitin-like"/>
    <property type="match status" value="1"/>
</dbReference>
<comment type="caution">
    <text evidence="2">The sequence shown here is derived from an EMBL/GenBank/DDBJ whole genome shotgun (WGS) entry which is preliminary data.</text>
</comment>
<dbReference type="EMBL" id="AJWJ01000869">
    <property type="protein sequence ID" value="KAF2068706.1"/>
    <property type="molecule type" value="Genomic_DNA"/>
</dbReference>
<organism evidence="2 3">
    <name type="scientific">Polysphondylium violaceum</name>
    <dbReference type="NCBI Taxonomy" id="133409"/>
    <lineage>
        <taxon>Eukaryota</taxon>
        <taxon>Amoebozoa</taxon>
        <taxon>Evosea</taxon>
        <taxon>Eumycetozoa</taxon>
        <taxon>Dictyostelia</taxon>
        <taxon>Dictyosteliales</taxon>
        <taxon>Dictyosteliaceae</taxon>
        <taxon>Polysphondylium</taxon>
    </lineage>
</organism>
<dbReference type="CDD" id="cd17039">
    <property type="entry name" value="Ubl_ubiquitin_like"/>
    <property type="match status" value="1"/>
</dbReference>
<dbReference type="InterPro" id="IPR029071">
    <property type="entry name" value="Ubiquitin-like_domsf"/>
</dbReference>
<dbReference type="OrthoDB" id="18713at2759"/>
<sequence length="103" mass="11424">MPMINMNIYCPSTNQTIGIEGLTEGSSIKDLKRIIYERTGTPPEHQTIQIDNKKIPKRYDSKKWEKLGINDKTNVQMIYAMDGGCGCGCDICGCGCDACCQII</sequence>
<protein>
    <recommendedName>
        <fullName evidence="1">Ubiquitin-like domain-containing protein</fullName>
    </recommendedName>
</protein>
<feature type="domain" description="Ubiquitin-like" evidence="1">
    <location>
        <begin position="6"/>
        <end position="84"/>
    </location>
</feature>